<dbReference type="OrthoDB" id="4174058at2759"/>
<dbReference type="AlphaFoldDB" id="C5G036"/>
<feature type="compositionally biased region" description="Basic residues" evidence="1">
    <location>
        <begin position="131"/>
        <end position="140"/>
    </location>
</feature>
<feature type="compositionally biased region" description="Polar residues" evidence="1">
    <location>
        <begin position="295"/>
        <end position="319"/>
    </location>
</feature>
<feature type="region of interest" description="Disordered" evidence="1">
    <location>
        <begin position="185"/>
        <end position="204"/>
    </location>
</feature>
<keyword evidence="3" id="KW-1185">Reference proteome</keyword>
<dbReference type="eggNOG" id="ENOG502T63M">
    <property type="taxonomic scope" value="Eukaryota"/>
</dbReference>
<feature type="region of interest" description="Disordered" evidence="1">
    <location>
        <begin position="217"/>
        <end position="356"/>
    </location>
</feature>
<proteinExistence type="predicted"/>
<feature type="compositionally biased region" description="Polar residues" evidence="1">
    <location>
        <begin position="14"/>
        <end position="29"/>
    </location>
</feature>
<feature type="compositionally biased region" description="Polar residues" evidence="1">
    <location>
        <begin position="332"/>
        <end position="346"/>
    </location>
</feature>
<feature type="region of interest" description="Disordered" evidence="1">
    <location>
        <begin position="1"/>
        <end position="155"/>
    </location>
</feature>
<protein>
    <submittedName>
        <fullName evidence="2">Uncharacterized protein</fullName>
    </submittedName>
</protein>
<dbReference type="RefSeq" id="XP_002843225.1">
    <property type="nucleotide sequence ID" value="XM_002843179.1"/>
</dbReference>
<gene>
    <name evidence="2" type="ORF">MCYG_08308</name>
</gene>
<feature type="compositionally biased region" description="Basic residues" evidence="1">
    <location>
        <begin position="253"/>
        <end position="263"/>
    </location>
</feature>
<feature type="compositionally biased region" description="Basic and acidic residues" evidence="1">
    <location>
        <begin position="30"/>
        <end position="42"/>
    </location>
</feature>
<dbReference type="GeneID" id="9226240"/>
<dbReference type="HOGENOM" id="CLU_742250_0_0_1"/>
<reference evidence="3" key="1">
    <citation type="journal article" date="2012" name="MBio">
        <title>Comparative genome analysis of Trichophyton rubrum and related dermatophytes reveals candidate genes involved in infection.</title>
        <authorList>
            <person name="Martinez D.A."/>
            <person name="Oliver B.G."/>
            <person name="Graeser Y."/>
            <person name="Goldberg J.M."/>
            <person name="Li W."/>
            <person name="Martinez-Rossi N.M."/>
            <person name="Monod M."/>
            <person name="Shelest E."/>
            <person name="Barton R.C."/>
            <person name="Birch E."/>
            <person name="Brakhage A.A."/>
            <person name="Chen Z."/>
            <person name="Gurr S.J."/>
            <person name="Heiman D."/>
            <person name="Heitman J."/>
            <person name="Kosti I."/>
            <person name="Rossi A."/>
            <person name="Saif S."/>
            <person name="Samalova M."/>
            <person name="Saunders C.W."/>
            <person name="Shea T."/>
            <person name="Summerbell R.C."/>
            <person name="Xu J."/>
            <person name="Young S."/>
            <person name="Zeng Q."/>
            <person name="Birren B.W."/>
            <person name="Cuomo C.A."/>
            <person name="White T.C."/>
        </authorList>
    </citation>
    <scope>NUCLEOTIDE SEQUENCE [LARGE SCALE GENOMIC DNA]</scope>
    <source>
        <strain evidence="3">ATCC MYA-4605 / CBS 113480</strain>
    </source>
</reference>
<evidence type="ECO:0000313" key="2">
    <source>
        <dbReference type="EMBL" id="EEQ35489.1"/>
    </source>
</evidence>
<organism evidence="2 3">
    <name type="scientific">Arthroderma otae (strain ATCC MYA-4605 / CBS 113480)</name>
    <name type="common">Microsporum canis</name>
    <dbReference type="NCBI Taxonomy" id="554155"/>
    <lineage>
        <taxon>Eukaryota</taxon>
        <taxon>Fungi</taxon>
        <taxon>Dikarya</taxon>
        <taxon>Ascomycota</taxon>
        <taxon>Pezizomycotina</taxon>
        <taxon>Eurotiomycetes</taxon>
        <taxon>Eurotiomycetidae</taxon>
        <taxon>Onygenales</taxon>
        <taxon>Arthrodermataceae</taxon>
        <taxon>Microsporum</taxon>
    </lineage>
</organism>
<accession>C5G036</accession>
<dbReference type="OMA" id="VKGEMMI"/>
<evidence type="ECO:0000313" key="3">
    <source>
        <dbReference type="Proteomes" id="UP000002035"/>
    </source>
</evidence>
<evidence type="ECO:0000256" key="1">
    <source>
        <dbReference type="SAM" id="MobiDB-lite"/>
    </source>
</evidence>
<feature type="compositionally biased region" description="Basic and acidic residues" evidence="1">
    <location>
        <begin position="91"/>
        <end position="106"/>
    </location>
</feature>
<name>C5G036_ARTOC</name>
<dbReference type="Proteomes" id="UP000002035">
    <property type="component" value="Unassembled WGS sequence"/>
</dbReference>
<sequence>MTVDTMDDTHESSNFDTNGGVKTNQQEMKTQLENDWSSHQDQGHQPASPTNKKKKNRIGYWKDKKASRKQAQAAADGDMNDNGGVSTSVPTEKDETNVDKENESPRAGEIADTTQPNVETQAPFATEQKVKSKNGKKSKVASHPPLIQDRWPSSASLDDDFIAGGWDESVTQNIWRIENNRITPAEDTKAKKTRTKKKAAKPKVTAELEAEYLEGDPLNLKSGNVGTPMGANGAKIGEDGTPTKETVAPQPKGPKKNAKRKAKADKPNAQVNSETISAPNFMEDDGVTGMDTQHKTSTGGINGPSLSEPSGTHHQSLNDETNDVDSERHTVNAANSNTEIPMSESSNSKEQKPKQMKIQVDLDLELAAVLKAKVKGEMMITFM</sequence>
<dbReference type="VEuPathDB" id="FungiDB:MCYG_08308"/>
<dbReference type="EMBL" id="DS995708">
    <property type="protein sequence ID" value="EEQ35489.1"/>
    <property type="molecule type" value="Genomic_DNA"/>
</dbReference>
<feature type="compositionally biased region" description="Basic residues" evidence="1">
    <location>
        <begin position="191"/>
        <end position="201"/>
    </location>
</feature>